<reference evidence="7 8" key="1">
    <citation type="submission" date="2019-04" db="EMBL/GenBank/DDBJ databases">
        <authorList>
            <person name="Feng G."/>
            <person name="Zhang J."/>
            <person name="Zhu H."/>
        </authorList>
    </citation>
    <scope>NUCLEOTIDE SEQUENCE [LARGE SCALE GENOMIC DNA]</scope>
    <source>
        <strain evidence="7 8">JCM 19491</strain>
    </source>
</reference>
<evidence type="ECO:0000259" key="6">
    <source>
        <dbReference type="Pfam" id="PF13205"/>
    </source>
</evidence>
<evidence type="ECO:0000256" key="1">
    <source>
        <dbReference type="ARBA" id="ARBA00022729"/>
    </source>
</evidence>
<feature type="domain" description="Malectin" evidence="5">
    <location>
        <begin position="1291"/>
        <end position="1437"/>
    </location>
</feature>
<dbReference type="SUPFAM" id="SSF69318">
    <property type="entry name" value="Integrin alpha N-terminal domain"/>
    <property type="match status" value="4"/>
</dbReference>
<dbReference type="Gene3D" id="2.130.10.130">
    <property type="entry name" value="Integrin alpha, N-terminal"/>
    <property type="match status" value="4"/>
</dbReference>
<dbReference type="Gene3D" id="2.60.120.430">
    <property type="entry name" value="Galactose-binding lectin"/>
    <property type="match status" value="2"/>
</dbReference>
<dbReference type="InterPro" id="IPR008979">
    <property type="entry name" value="Galactose-bd-like_sf"/>
</dbReference>
<sequence>MLHFYVLLRSWASRAIMATALALPQGSMALPLSEASPTALHQHRPETWLAPWSGTYTAPPTAAALAKAQADVYRRSFLLEPSRRTAQAQSWTAHNVPGHLQAQLEADAYTLSPVPATVGSPTWQVRWTLRGLGRAGKMSFLPVAEALVQVQENVVRFHHGQAFAVEYVNSPEGIRQNFHVAQRPQGNAGPVEVVLALHTALQPRQTSPEELVFQTRPDAPKVLTYNGLKAWDATGRVLATSLHLDRNRTLRLTVDDAGATYPLTIDPLSTTPFISLTGEKNVPSFGSSVASAGDVNGDGYGDVIVGAYAQNLAYVYYGSRTGITTNASSRLNNPGGGNFGFSVSSAGDLNGDGYSDVIVGAPVEGRSYIYYGSRTGLTGRVGTTLVGEIGSTSFGFSVARAGDVNRDGLSDVVVGAEAYNRGQGRAYVFYGTRTGLGTTVAASSAGLVLTGETIFSGFGYSVAGAGDVNRDGYDDIVVGAYAYNGFQGRAYLFMGSSTGTSPTAGSTLTGQAALTNFGASVAGAGDVNGDGYADVLIGAAANQLEQRRAYLYYGSSQGLPTTPGTTLTPDLSQTEQFGNIVGGAGDINRDGFGDFIVGASQANAGQVYVYYGRSAGLPATVAASEAGTRLTANPGDGHYGNGVAGAGDVNGDGYSDVVVGARGINYMADWGTIYVYAGSASPPPAPLLTSLAPQRNAIAAPRSTAVTVRFDQPLSGGDATLKALQVYGQQSGGKRLEPATVSGNTLTLTPARRFAPGETVWATLTTALQNASSTPLAQPHVFQFTAATASASATFSAGTDVSVSAGSSQVVAGDIDGDGDLDLLTASRSLVSVSLNTGKGTFQPGQQLAIEGTGALALADLDGDGDLDLVVGAAAPDASHPSLLRVYLNSGSPGGLFNSGTTTSTKSSHITSLAVADLDGDGDLDIVAGGTMLSLQIALNNGSGSLIAAENGWQGNQVALGDLDNDGDVDLLAADSLNNRVQVVTNLGKASFMNGPSFAIDRPIGLALGDVDSDGDLDVVVASKGSTTASVRLNNGGGIFSGTVNVPVGSPSTVNLADLDGDGDLDLLTTNGNNTLSVRLNNRQGNFSGTQDVAVGAGPTRLALGDLDGDGDLDFATANGGSATASIRLNQAASTSVYRLNSGGPAVTTPQGEFAADAYFTPTPGATYSTTVAINGTNDDALYQTERYGPDGTLSYQLPVANGTYRVVLHFAELYWNEAGKRLFDLNLENTTVLDNYDIFAKAGVNTAISETFTVTVTDGLLNLDLSSLPQVGGRDSPKLSALEVRPLESIYQVNSGGPSLNTDLGLFAADDYFSPAPGTTYSTTARIAGTPDDALYQTERYGSTGQLRYALPITNGTYQVVLHFAEIYWSGPGQRIFDVSLEGARVLDNYDIFAKAGANTAITETFTATVTDGILNLDMSSLSQDGGVDYPKLSALQILPASLPTAEISTLKELQAYPNPSVGAFTVALFSAKDQTATLTLTDGVGRVMQEQQVPLHTGVNHVPVKAFNLSEGLYHLSLRPQVGTPMRTKVLFRP</sequence>
<feature type="signal peptide" evidence="4">
    <location>
        <begin position="1"/>
        <end position="29"/>
    </location>
</feature>
<feature type="domain" description="Malectin" evidence="5">
    <location>
        <begin position="1137"/>
        <end position="1283"/>
    </location>
</feature>
<evidence type="ECO:0000313" key="7">
    <source>
        <dbReference type="EMBL" id="TGD76683.1"/>
    </source>
</evidence>
<comment type="caution">
    <text evidence="7">The sequence shown here is derived from an EMBL/GenBank/DDBJ whole genome shotgun (WGS) entry which is preliminary data.</text>
</comment>
<evidence type="ECO:0000313" key="8">
    <source>
        <dbReference type="Proteomes" id="UP000298284"/>
    </source>
</evidence>
<dbReference type="Pfam" id="PF13517">
    <property type="entry name" value="FG-GAP_3"/>
    <property type="match status" value="4"/>
</dbReference>
<dbReference type="Pfam" id="PF01839">
    <property type="entry name" value="FG-GAP"/>
    <property type="match status" value="6"/>
</dbReference>
<keyword evidence="2" id="KW-0677">Repeat</keyword>
<dbReference type="OrthoDB" id="886536at2"/>
<dbReference type="InterPro" id="IPR028994">
    <property type="entry name" value="Integrin_alpha_N"/>
</dbReference>
<feature type="chain" id="PRO_5021187633" description="T9SS type A sorting domain-containing protein" evidence="4">
    <location>
        <begin position="30"/>
        <end position="1536"/>
    </location>
</feature>
<organism evidence="7 8">
    <name type="scientific">Hymenobacter wooponensis</name>
    <dbReference type="NCBI Taxonomy" id="1525360"/>
    <lineage>
        <taxon>Bacteria</taxon>
        <taxon>Pseudomonadati</taxon>
        <taxon>Bacteroidota</taxon>
        <taxon>Cytophagia</taxon>
        <taxon>Cytophagales</taxon>
        <taxon>Hymenobacteraceae</taxon>
        <taxon>Hymenobacter</taxon>
    </lineage>
</organism>
<dbReference type="Pfam" id="PF13205">
    <property type="entry name" value="Big_5"/>
    <property type="match status" value="1"/>
</dbReference>
<keyword evidence="8" id="KW-1185">Reference proteome</keyword>
<accession>A0A4Z0MAE6</accession>
<dbReference type="GO" id="GO:0007155">
    <property type="term" value="P:cell adhesion"/>
    <property type="evidence" value="ECO:0007669"/>
    <property type="project" value="InterPro"/>
</dbReference>
<dbReference type="SUPFAM" id="SSF49785">
    <property type="entry name" value="Galactose-binding domain-like"/>
    <property type="match status" value="2"/>
</dbReference>
<dbReference type="PROSITE" id="PS51470">
    <property type="entry name" value="FG_GAP"/>
    <property type="match status" value="7"/>
</dbReference>
<keyword evidence="1 4" id="KW-0732">Signal</keyword>
<evidence type="ECO:0000259" key="5">
    <source>
        <dbReference type="Pfam" id="PF11721"/>
    </source>
</evidence>
<name>A0A4Z0MAE6_9BACT</name>
<evidence type="ECO:0008006" key="9">
    <source>
        <dbReference type="Google" id="ProtNLM"/>
    </source>
</evidence>
<dbReference type="Proteomes" id="UP000298284">
    <property type="component" value="Unassembled WGS sequence"/>
</dbReference>
<evidence type="ECO:0000256" key="2">
    <source>
        <dbReference type="ARBA" id="ARBA00022737"/>
    </source>
</evidence>
<feature type="domain" description="SbsA Ig-like" evidence="6">
    <location>
        <begin position="685"/>
        <end position="785"/>
    </location>
</feature>
<dbReference type="EMBL" id="SRKZ01000014">
    <property type="protein sequence ID" value="TGD76683.1"/>
    <property type="molecule type" value="Genomic_DNA"/>
</dbReference>
<proteinExistence type="predicted"/>
<dbReference type="InterPro" id="IPR021720">
    <property type="entry name" value="Malectin_dom"/>
</dbReference>
<dbReference type="PRINTS" id="PR01185">
    <property type="entry name" value="INTEGRINA"/>
</dbReference>
<evidence type="ECO:0000256" key="4">
    <source>
        <dbReference type="SAM" id="SignalP"/>
    </source>
</evidence>
<evidence type="ECO:0000256" key="3">
    <source>
        <dbReference type="ARBA" id="ARBA00023180"/>
    </source>
</evidence>
<dbReference type="InterPro" id="IPR013517">
    <property type="entry name" value="FG-GAP"/>
</dbReference>
<dbReference type="InterPro" id="IPR032812">
    <property type="entry name" value="SbsA_Ig"/>
</dbReference>
<dbReference type="SMART" id="SM00191">
    <property type="entry name" value="Int_alpha"/>
    <property type="match status" value="9"/>
</dbReference>
<keyword evidence="3" id="KW-0325">Glycoprotein</keyword>
<gene>
    <name evidence="7" type="ORF">EU557_25225</name>
</gene>
<dbReference type="Pfam" id="PF11721">
    <property type="entry name" value="Malectin"/>
    <property type="match status" value="2"/>
</dbReference>
<dbReference type="GO" id="GO:0008305">
    <property type="term" value="C:integrin complex"/>
    <property type="evidence" value="ECO:0007669"/>
    <property type="project" value="InterPro"/>
</dbReference>
<protein>
    <recommendedName>
        <fullName evidence="9">T9SS type A sorting domain-containing protein</fullName>
    </recommendedName>
</protein>
<dbReference type="InterPro" id="IPR000413">
    <property type="entry name" value="Integrin_alpha"/>
</dbReference>
<dbReference type="InterPro" id="IPR013519">
    <property type="entry name" value="Int_alpha_beta-p"/>
</dbReference>
<dbReference type="PANTHER" id="PTHR46580">
    <property type="entry name" value="SENSOR KINASE-RELATED"/>
    <property type="match status" value="1"/>
</dbReference>
<dbReference type="PANTHER" id="PTHR46580:SF4">
    <property type="entry name" value="ATP_GTP-BINDING PROTEIN"/>
    <property type="match status" value="1"/>
</dbReference>